<reference evidence="1" key="1">
    <citation type="submission" date="2018-03" db="EMBL/GenBank/DDBJ databases">
        <authorList>
            <person name="Guldener U."/>
        </authorList>
    </citation>
    <scope>NUCLEOTIDE SEQUENCE</scope>
</reference>
<organism evidence="1 2">
    <name type="scientific">Cephalotrichum gorgonifer</name>
    <dbReference type="NCBI Taxonomy" id="2041049"/>
    <lineage>
        <taxon>Eukaryota</taxon>
        <taxon>Fungi</taxon>
        <taxon>Dikarya</taxon>
        <taxon>Ascomycota</taxon>
        <taxon>Pezizomycotina</taxon>
        <taxon>Sordariomycetes</taxon>
        <taxon>Hypocreomycetidae</taxon>
        <taxon>Microascales</taxon>
        <taxon>Microascaceae</taxon>
        <taxon>Cephalotrichum</taxon>
    </lineage>
</organism>
<comment type="caution">
    <text evidence="1">The sequence shown here is derived from an EMBL/GenBank/DDBJ whole genome shotgun (WGS) entry which is preliminary data.</text>
</comment>
<dbReference type="InterPro" id="IPR025649">
    <property type="entry name" value="DUF4360"/>
</dbReference>
<accession>A0AAE8SWR1</accession>
<gene>
    <name evidence="1" type="ORF">DNG_05939</name>
</gene>
<proteinExistence type="predicted"/>
<evidence type="ECO:0000313" key="2">
    <source>
        <dbReference type="Proteomes" id="UP001187682"/>
    </source>
</evidence>
<dbReference type="Proteomes" id="UP001187682">
    <property type="component" value="Unassembled WGS sequence"/>
</dbReference>
<keyword evidence="2" id="KW-1185">Reference proteome</keyword>
<sequence>MRPLSPFPLAALAAAASISPRQSQPPSVRINSAKASGPLCGPNTWTALIDTKFASMVIGFDKNAVDTDDTQTGNCIVEVSLTYPPGCTSVTINPTVGTWTYGNETVTGSFDIEMKAPPGHTLTASRTFVNDAWRPDNPALVSADAYPMDGSAVYRQDTETEVLVTIETTLGISQTEDSGGLFKIEQLALNFTNQVVDTDWENCVLI</sequence>
<dbReference type="AlphaFoldDB" id="A0AAE8SWR1"/>
<dbReference type="EMBL" id="ONZQ02000008">
    <property type="protein sequence ID" value="SPO03257.1"/>
    <property type="molecule type" value="Genomic_DNA"/>
</dbReference>
<evidence type="ECO:0000313" key="1">
    <source>
        <dbReference type="EMBL" id="SPO03257.1"/>
    </source>
</evidence>
<protein>
    <submittedName>
        <fullName evidence="1">Uncharacterized protein</fullName>
    </submittedName>
</protein>
<name>A0AAE8SWR1_9PEZI</name>
<dbReference type="Pfam" id="PF14273">
    <property type="entry name" value="DUF4360"/>
    <property type="match status" value="1"/>
</dbReference>